<organism evidence="1">
    <name type="scientific">Enterocloster phage PMBT24</name>
    <dbReference type="NCBI Taxonomy" id="3025413"/>
    <lineage>
        <taxon>Viruses</taxon>
        <taxon>Duplodnaviria</taxon>
        <taxon>Heunggongvirae</taxon>
        <taxon>Uroviricota</taxon>
        <taxon>Caudoviricetes</taxon>
    </lineage>
</organism>
<sequence>MRKFRKFMVTLGVVGGIIAIAGLMETWAQGYTLQAVCLDCDSNLVCTFETVDGDTITVDNCYFLPGEPVTIKMHDNYTPSNTADDVVMDVISNNQ</sequence>
<protein>
    <recommendedName>
        <fullName evidence="2">Secreted protein</fullName>
    </recommendedName>
</protein>
<evidence type="ECO:0008006" key="2">
    <source>
        <dbReference type="Google" id="ProtNLM"/>
    </source>
</evidence>
<evidence type="ECO:0000313" key="1">
    <source>
        <dbReference type="EMBL" id="WDQ45433.1"/>
    </source>
</evidence>
<dbReference type="EMBL" id="OQ326496">
    <property type="protein sequence ID" value="WDQ45433.1"/>
    <property type="molecule type" value="Genomic_DNA"/>
</dbReference>
<reference evidence="1" key="1">
    <citation type="submission" date="2023-01" db="EMBL/GenBank/DDBJ databases">
        <authorList>
            <person name="Sprotte S."/>
            <person name="Brinks E."/>
        </authorList>
    </citation>
    <scope>NUCLEOTIDE SEQUENCE</scope>
</reference>
<reference evidence="1" key="2">
    <citation type="journal article" date="2024" name="Heliyon">
        <title>Complete genome sequence of the novel virulent phage PMBT24 infecting Enterocloster bolteae from the human gut.</title>
        <authorList>
            <person name="Sprotte S."/>
            <person name="Brinks E."/>
            <person name="Neve H."/>
            <person name="Franz C.M.A.P."/>
        </authorList>
    </citation>
    <scope>NUCLEOTIDE SEQUENCE</scope>
</reference>
<proteinExistence type="predicted"/>
<accession>A0AAT9TVE0</accession>
<name>A0AAT9TVE0_9CAUD</name>